<comment type="similarity">
    <text evidence="1 7">Belongs to the CtsR family.</text>
</comment>
<keyword evidence="3 7" id="KW-0678">Repressor</keyword>
<gene>
    <name evidence="10" type="ORF">JR050_00170</name>
</gene>
<feature type="domain" description="CtsR C-terminal dimerization" evidence="9">
    <location>
        <begin position="78"/>
        <end position="147"/>
    </location>
</feature>
<sequence length="153" mass="17783">MRNISDIIEHYLKQVLDVSKEKAIEIKRSEIADKFQCVPSQINYVINTRFTLERGYIVESKRGGGGYIRIVKVKAHDRTHLIDQILQLIAQHLSQSNAEGIILRLIEEDIISAREAKIMLSVMDRSVLYMNLPERDELRSRLLKSMLSTLRYK</sequence>
<proteinExistence type="inferred from homology"/>
<feature type="domain" description="CtsR N-terminal HTH" evidence="8">
    <location>
        <begin position="3"/>
        <end position="74"/>
    </location>
</feature>
<evidence type="ECO:0000256" key="5">
    <source>
        <dbReference type="ARBA" id="ARBA00023125"/>
    </source>
</evidence>
<dbReference type="InterPro" id="IPR040465">
    <property type="entry name" value="CtsR_N"/>
</dbReference>
<evidence type="ECO:0000259" key="9">
    <source>
        <dbReference type="Pfam" id="PF17727"/>
    </source>
</evidence>
<evidence type="ECO:0000313" key="10">
    <source>
        <dbReference type="EMBL" id="MBM6616105.1"/>
    </source>
</evidence>
<keyword evidence="11" id="KW-1185">Reference proteome</keyword>
<dbReference type="InterPro" id="IPR041473">
    <property type="entry name" value="CtsR_C"/>
</dbReference>
<dbReference type="Proteomes" id="UP001518925">
    <property type="component" value="Unassembled WGS sequence"/>
</dbReference>
<dbReference type="RefSeq" id="WP_204201517.1">
    <property type="nucleotide sequence ID" value="NZ_JAFELM010000002.1"/>
</dbReference>
<dbReference type="InterPro" id="IPR008463">
    <property type="entry name" value="CtsR"/>
</dbReference>
<comment type="caution">
    <text evidence="10">The sequence shown here is derived from an EMBL/GenBank/DDBJ whole genome shotgun (WGS) entry which is preliminary data.</text>
</comment>
<dbReference type="PIRSF" id="PIRSF010607">
    <property type="entry name" value="Txn_repr_CtsR"/>
    <property type="match status" value="1"/>
</dbReference>
<reference evidence="10 11" key="1">
    <citation type="submission" date="2021-02" db="EMBL/GenBank/DDBJ databases">
        <title>Bacillus sp. RD4P76, an endophyte from a halophyte.</title>
        <authorList>
            <person name="Sun J.-Q."/>
        </authorList>
    </citation>
    <scope>NUCLEOTIDE SEQUENCE [LARGE SCALE GENOMIC DNA]</scope>
    <source>
        <strain evidence="10 11">RD4P76</strain>
    </source>
</reference>
<keyword evidence="5 7" id="KW-0238">DNA-binding</keyword>
<evidence type="ECO:0000256" key="4">
    <source>
        <dbReference type="ARBA" id="ARBA00023015"/>
    </source>
</evidence>
<dbReference type="Gene3D" id="1.10.1200.150">
    <property type="entry name" value="Transcriptional regulator CtsR, C-terminal domain"/>
    <property type="match status" value="1"/>
</dbReference>
<dbReference type="Gene3D" id="3.30.56.130">
    <property type="entry name" value="Transcriptional regulator CtsR, winged HTH domain"/>
    <property type="match status" value="1"/>
</dbReference>
<evidence type="ECO:0000256" key="1">
    <source>
        <dbReference type="ARBA" id="ARBA00010189"/>
    </source>
</evidence>
<protein>
    <recommendedName>
        <fullName evidence="2 7">Transcriptional regulator CtsR</fullName>
    </recommendedName>
</protein>
<evidence type="ECO:0000256" key="7">
    <source>
        <dbReference type="PIRNR" id="PIRNR010607"/>
    </source>
</evidence>
<evidence type="ECO:0000259" key="8">
    <source>
        <dbReference type="Pfam" id="PF05848"/>
    </source>
</evidence>
<dbReference type="EMBL" id="JAFELM010000002">
    <property type="protein sequence ID" value="MBM6616105.1"/>
    <property type="molecule type" value="Genomic_DNA"/>
</dbReference>
<accession>A0ABS2DCB6</accession>
<evidence type="ECO:0000313" key="11">
    <source>
        <dbReference type="Proteomes" id="UP001518925"/>
    </source>
</evidence>
<dbReference type="Pfam" id="PF17727">
    <property type="entry name" value="CtsR_C"/>
    <property type="match status" value="1"/>
</dbReference>
<evidence type="ECO:0000256" key="3">
    <source>
        <dbReference type="ARBA" id="ARBA00022491"/>
    </source>
</evidence>
<dbReference type="InterPro" id="IPR041908">
    <property type="entry name" value="CtsR_C_sf"/>
</dbReference>
<name>A0ABS2DCB6_9BACI</name>
<dbReference type="Pfam" id="PF05848">
    <property type="entry name" value="CtsR"/>
    <property type="match status" value="1"/>
</dbReference>
<organism evidence="10 11">
    <name type="scientific">Bacillus suaedaesalsae</name>
    <dbReference type="NCBI Taxonomy" id="2810349"/>
    <lineage>
        <taxon>Bacteria</taxon>
        <taxon>Bacillati</taxon>
        <taxon>Bacillota</taxon>
        <taxon>Bacilli</taxon>
        <taxon>Bacillales</taxon>
        <taxon>Bacillaceae</taxon>
        <taxon>Bacillus</taxon>
    </lineage>
</organism>
<evidence type="ECO:0000256" key="2">
    <source>
        <dbReference type="ARBA" id="ARBA00014129"/>
    </source>
</evidence>
<keyword evidence="4 7" id="KW-0805">Transcription regulation</keyword>
<dbReference type="InterPro" id="IPR041902">
    <property type="entry name" value="CtsR_N_sf"/>
</dbReference>
<evidence type="ECO:0000256" key="6">
    <source>
        <dbReference type="ARBA" id="ARBA00023163"/>
    </source>
</evidence>
<keyword evidence="6 7" id="KW-0804">Transcription</keyword>